<name>C4J0T1_MAIZE</name>
<dbReference type="EMBL" id="BT084428">
    <property type="protein sequence ID" value="ACR34781.1"/>
    <property type="molecule type" value="mRNA"/>
</dbReference>
<protein>
    <submittedName>
        <fullName evidence="2">Uncharacterized protein</fullName>
    </submittedName>
</protein>
<organism evidence="2">
    <name type="scientific">Zea mays</name>
    <name type="common">Maize</name>
    <dbReference type="NCBI Taxonomy" id="4577"/>
    <lineage>
        <taxon>Eukaryota</taxon>
        <taxon>Viridiplantae</taxon>
        <taxon>Streptophyta</taxon>
        <taxon>Embryophyta</taxon>
        <taxon>Tracheophyta</taxon>
        <taxon>Spermatophyta</taxon>
        <taxon>Magnoliopsida</taxon>
        <taxon>Liliopsida</taxon>
        <taxon>Poales</taxon>
        <taxon>Poaceae</taxon>
        <taxon>PACMAD clade</taxon>
        <taxon>Panicoideae</taxon>
        <taxon>Andropogonodae</taxon>
        <taxon>Andropogoneae</taxon>
        <taxon>Tripsacinae</taxon>
        <taxon>Zea</taxon>
    </lineage>
</organism>
<dbReference type="AlphaFoldDB" id="C4J0T1"/>
<reference evidence="2" key="2">
    <citation type="submission" date="2012-06" db="EMBL/GenBank/DDBJ databases">
        <authorList>
            <person name="Yu Y."/>
            <person name="Currie J."/>
            <person name="Lomeli R."/>
            <person name="Angelova A."/>
            <person name="Collura K."/>
            <person name="Wissotski M."/>
            <person name="Campos D."/>
            <person name="Kudrna D."/>
            <person name="Golser W."/>
            <person name="Ashely E."/>
            <person name="Descour A."/>
            <person name="Fernandes J."/>
            <person name="Soderlund C."/>
            <person name="Walbot V."/>
        </authorList>
    </citation>
    <scope>NUCLEOTIDE SEQUENCE</scope>
    <source>
        <strain evidence="2">B73</strain>
    </source>
</reference>
<sequence>MDQCGAQCLPLHRVHADPTSLSQCLLVELALPRLSARQQAPARDPPRTLGRRCCLSARTLRDGTPRTARPSPSQARCAPLFPPRPAESRRRPAGSRAPSAARTAAVRPGSGRGGSQRQCRMPGHRPGGSCRRWGGGGRRRGSCTGRAALARCDGLPRRRPPPRRRRNYCGCCRPGPPSR</sequence>
<proteinExistence type="evidence at transcript level"/>
<feature type="compositionally biased region" description="Basic residues" evidence="1">
    <location>
        <begin position="157"/>
        <end position="167"/>
    </location>
</feature>
<accession>C4J0T1</accession>
<feature type="region of interest" description="Disordered" evidence="1">
    <location>
        <begin position="60"/>
        <end position="179"/>
    </location>
</feature>
<feature type="compositionally biased region" description="Low complexity" evidence="1">
    <location>
        <begin position="94"/>
        <end position="109"/>
    </location>
</feature>
<evidence type="ECO:0000256" key="1">
    <source>
        <dbReference type="SAM" id="MobiDB-lite"/>
    </source>
</evidence>
<evidence type="ECO:0000313" key="2">
    <source>
        <dbReference type="EMBL" id="ACR34781.1"/>
    </source>
</evidence>
<reference evidence="2" key="1">
    <citation type="journal article" date="2009" name="PLoS Genet.">
        <title>Sequencing, mapping, and analysis of 27,455 maize full-length cDNAs.</title>
        <authorList>
            <person name="Soderlund C."/>
            <person name="Descour A."/>
            <person name="Kudrna D."/>
            <person name="Bomhoff M."/>
            <person name="Boyd L."/>
            <person name="Currie J."/>
            <person name="Angelova A."/>
            <person name="Collura K."/>
            <person name="Wissotski M."/>
            <person name="Ashley E."/>
            <person name="Morrow D."/>
            <person name="Fernandes J."/>
            <person name="Walbot V."/>
            <person name="Yu Y."/>
        </authorList>
    </citation>
    <scope>NUCLEOTIDE SEQUENCE</scope>
    <source>
        <strain evidence="2">B73</strain>
    </source>
</reference>